<dbReference type="AlphaFoldDB" id="A0AAE1WRT1"/>
<feature type="compositionally biased region" description="Pro residues" evidence="1">
    <location>
        <begin position="20"/>
        <end position="42"/>
    </location>
</feature>
<comment type="caution">
    <text evidence="3">The sequence shown here is derived from an EMBL/GenBank/DDBJ whole genome shotgun (WGS) entry which is preliminary data.</text>
</comment>
<accession>A0AAE1WRT1</accession>
<gene>
    <name evidence="3" type="ORF">Sango_1322300</name>
</gene>
<keyword evidence="4" id="KW-1185">Reference proteome</keyword>
<evidence type="ECO:0000313" key="3">
    <source>
        <dbReference type="EMBL" id="KAK4398468.1"/>
    </source>
</evidence>
<reference evidence="3" key="1">
    <citation type="submission" date="2020-06" db="EMBL/GenBank/DDBJ databases">
        <authorList>
            <person name="Li T."/>
            <person name="Hu X."/>
            <person name="Zhang T."/>
            <person name="Song X."/>
            <person name="Zhang H."/>
            <person name="Dai N."/>
            <person name="Sheng W."/>
            <person name="Hou X."/>
            <person name="Wei L."/>
        </authorList>
    </citation>
    <scope>NUCLEOTIDE SEQUENCE</scope>
    <source>
        <strain evidence="3">K16</strain>
        <tissue evidence="3">Leaf</tissue>
    </source>
</reference>
<protein>
    <submittedName>
        <fullName evidence="3">Uncharacterized protein</fullName>
    </submittedName>
</protein>
<name>A0AAE1WRT1_9LAMI</name>
<evidence type="ECO:0000256" key="2">
    <source>
        <dbReference type="SAM" id="Phobius"/>
    </source>
</evidence>
<proteinExistence type="predicted"/>
<evidence type="ECO:0000256" key="1">
    <source>
        <dbReference type="SAM" id="MobiDB-lite"/>
    </source>
</evidence>
<dbReference type="Proteomes" id="UP001289374">
    <property type="component" value="Unassembled WGS sequence"/>
</dbReference>
<keyword evidence="2" id="KW-0812">Transmembrane</keyword>
<keyword evidence="2" id="KW-0472">Membrane</keyword>
<feature type="compositionally biased region" description="Polar residues" evidence="1">
    <location>
        <begin position="51"/>
        <end position="72"/>
    </location>
</feature>
<feature type="compositionally biased region" description="Low complexity" evidence="1">
    <location>
        <begin position="8"/>
        <end position="19"/>
    </location>
</feature>
<feature type="region of interest" description="Disordered" evidence="1">
    <location>
        <begin position="1"/>
        <end position="74"/>
    </location>
</feature>
<feature type="transmembrane region" description="Helical" evidence="2">
    <location>
        <begin position="78"/>
        <end position="99"/>
    </location>
</feature>
<keyword evidence="2" id="KW-1133">Transmembrane helix</keyword>
<evidence type="ECO:0000313" key="4">
    <source>
        <dbReference type="Proteomes" id="UP001289374"/>
    </source>
</evidence>
<sequence length="175" mass="18421">MLAQASGEAPAPSPTVSSPTPAPSLPPAPTEVPASPPLPPFFPRDLDPSNLLPTSSGNASANASDVQSNNQKTSKKTVVIAVTVTASVTFVIAALLFFFCRRCCGTGSGRGRNDESPLLSLSLSDYSIASSHKSYSHGTSLNEEKLGNQSLQQIEPQQSQRKLLCGVTFSEQFKE</sequence>
<organism evidence="3 4">
    <name type="scientific">Sesamum angolense</name>
    <dbReference type="NCBI Taxonomy" id="2727404"/>
    <lineage>
        <taxon>Eukaryota</taxon>
        <taxon>Viridiplantae</taxon>
        <taxon>Streptophyta</taxon>
        <taxon>Embryophyta</taxon>
        <taxon>Tracheophyta</taxon>
        <taxon>Spermatophyta</taxon>
        <taxon>Magnoliopsida</taxon>
        <taxon>eudicotyledons</taxon>
        <taxon>Gunneridae</taxon>
        <taxon>Pentapetalae</taxon>
        <taxon>asterids</taxon>
        <taxon>lamiids</taxon>
        <taxon>Lamiales</taxon>
        <taxon>Pedaliaceae</taxon>
        <taxon>Sesamum</taxon>
    </lineage>
</organism>
<reference evidence="3" key="2">
    <citation type="journal article" date="2024" name="Plant">
        <title>Genomic evolution and insights into agronomic trait innovations of Sesamum species.</title>
        <authorList>
            <person name="Miao H."/>
            <person name="Wang L."/>
            <person name="Qu L."/>
            <person name="Liu H."/>
            <person name="Sun Y."/>
            <person name="Le M."/>
            <person name="Wang Q."/>
            <person name="Wei S."/>
            <person name="Zheng Y."/>
            <person name="Lin W."/>
            <person name="Duan Y."/>
            <person name="Cao H."/>
            <person name="Xiong S."/>
            <person name="Wang X."/>
            <person name="Wei L."/>
            <person name="Li C."/>
            <person name="Ma Q."/>
            <person name="Ju M."/>
            <person name="Zhao R."/>
            <person name="Li G."/>
            <person name="Mu C."/>
            <person name="Tian Q."/>
            <person name="Mei H."/>
            <person name="Zhang T."/>
            <person name="Gao T."/>
            <person name="Zhang H."/>
        </authorList>
    </citation>
    <scope>NUCLEOTIDE SEQUENCE</scope>
    <source>
        <strain evidence="3">K16</strain>
    </source>
</reference>
<dbReference type="EMBL" id="JACGWL010000007">
    <property type="protein sequence ID" value="KAK4398468.1"/>
    <property type="molecule type" value="Genomic_DNA"/>
</dbReference>